<dbReference type="Proteomes" id="UP000590442">
    <property type="component" value="Unassembled WGS sequence"/>
</dbReference>
<dbReference type="InterPro" id="IPR004408">
    <property type="entry name" value="Biotin_CoA_COase_ligase"/>
</dbReference>
<gene>
    <name evidence="3" type="ORF">GGR42_001165</name>
</gene>
<evidence type="ECO:0000256" key="1">
    <source>
        <dbReference type="ARBA" id="ARBA00022598"/>
    </source>
</evidence>
<keyword evidence="4" id="KW-1185">Reference proteome</keyword>
<evidence type="ECO:0000313" key="3">
    <source>
        <dbReference type="EMBL" id="NJB70703.1"/>
    </source>
</evidence>
<dbReference type="AlphaFoldDB" id="A0A846QWQ8"/>
<proteinExistence type="predicted"/>
<dbReference type="PANTHER" id="PTHR12835:SF5">
    <property type="entry name" value="BIOTIN--PROTEIN LIGASE"/>
    <property type="match status" value="1"/>
</dbReference>
<dbReference type="EMBL" id="JAATJJ010000001">
    <property type="protein sequence ID" value="NJB70703.1"/>
    <property type="molecule type" value="Genomic_DNA"/>
</dbReference>
<dbReference type="EC" id="6.3.4.15" evidence="3"/>
<sequence>MQIIKLDATDSTSSYLKNLISDNILDDFTVVVSKKQLNGRGQMGTVWDSEEGKNLTFSILKKINSLPVVEQFVVNMKVSLAVYEVLHGLKVPDLKVKWPNDILSGNDKICGILIENMLSGKNIQSSIVGIGLNVNQIVFHKLPNVSSLKLILGQTFNLDEILTLILKNLKKSFSASEAKSMVQLKSEYEAVLFRKDKPSTFKNQKDELFMGFIRGVSANGKLEVILEDNILQEFDLKEIKLLY</sequence>
<dbReference type="PROSITE" id="PS51733">
    <property type="entry name" value="BPL_LPL_CATALYTIC"/>
    <property type="match status" value="1"/>
</dbReference>
<dbReference type="Pfam" id="PF03099">
    <property type="entry name" value="BPL_LplA_LipB"/>
    <property type="match status" value="1"/>
</dbReference>
<comment type="caution">
    <text evidence="3">The sequence shown here is derived from an EMBL/GenBank/DDBJ whole genome shotgun (WGS) entry which is preliminary data.</text>
</comment>
<dbReference type="GO" id="GO:0005737">
    <property type="term" value="C:cytoplasm"/>
    <property type="evidence" value="ECO:0007669"/>
    <property type="project" value="TreeGrafter"/>
</dbReference>
<feature type="domain" description="BPL/LPL catalytic" evidence="2">
    <location>
        <begin position="1"/>
        <end position="177"/>
    </location>
</feature>
<name>A0A846QWQ8_9FLAO</name>
<dbReference type="CDD" id="cd16442">
    <property type="entry name" value="BPL"/>
    <property type="match status" value="1"/>
</dbReference>
<dbReference type="SUPFAM" id="SSF55681">
    <property type="entry name" value="Class II aaRS and biotin synthetases"/>
    <property type="match status" value="1"/>
</dbReference>
<keyword evidence="1 3" id="KW-0436">Ligase</keyword>
<dbReference type="NCBIfam" id="TIGR00121">
    <property type="entry name" value="birA_ligase"/>
    <property type="match status" value="1"/>
</dbReference>
<dbReference type="Gene3D" id="3.30.930.10">
    <property type="entry name" value="Bira Bifunctional Protein, Domain 2"/>
    <property type="match status" value="1"/>
</dbReference>
<evidence type="ECO:0000313" key="4">
    <source>
        <dbReference type="Proteomes" id="UP000590442"/>
    </source>
</evidence>
<dbReference type="RefSeq" id="WP_167961760.1">
    <property type="nucleotide sequence ID" value="NZ_JAATJJ010000001.1"/>
</dbReference>
<protein>
    <submittedName>
        <fullName evidence="3">BirA family biotin operon repressor/biotin-[acetyl-CoA-carboxylase] ligase</fullName>
        <ecNumber evidence="3">6.3.4.15</ecNumber>
    </submittedName>
</protein>
<dbReference type="InterPro" id="IPR045864">
    <property type="entry name" value="aa-tRNA-synth_II/BPL/LPL"/>
</dbReference>
<dbReference type="PANTHER" id="PTHR12835">
    <property type="entry name" value="BIOTIN PROTEIN LIGASE"/>
    <property type="match status" value="1"/>
</dbReference>
<evidence type="ECO:0000259" key="2">
    <source>
        <dbReference type="PROSITE" id="PS51733"/>
    </source>
</evidence>
<dbReference type="GO" id="GO:0004077">
    <property type="term" value="F:biotin--[biotin carboxyl-carrier protein] ligase activity"/>
    <property type="evidence" value="ECO:0007669"/>
    <property type="project" value="UniProtKB-EC"/>
</dbReference>
<organism evidence="3 4">
    <name type="scientific">Saonia flava</name>
    <dbReference type="NCBI Taxonomy" id="523696"/>
    <lineage>
        <taxon>Bacteria</taxon>
        <taxon>Pseudomonadati</taxon>
        <taxon>Bacteroidota</taxon>
        <taxon>Flavobacteriia</taxon>
        <taxon>Flavobacteriales</taxon>
        <taxon>Flavobacteriaceae</taxon>
        <taxon>Saonia</taxon>
    </lineage>
</organism>
<accession>A0A846QWQ8</accession>
<reference evidence="3 4" key="1">
    <citation type="submission" date="2020-03" db="EMBL/GenBank/DDBJ databases">
        <title>Genomic Encyclopedia of Type Strains, Phase IV (KMG-IV): sequencing the most valuable type-strain genomes for metagenomic binning, comparative biology and taxonomic classification.</title>
        <authorList>
            <person name="Goeker M."/>
        </authorList>
    </citation>
    <scope>NUCLEOTIDE SEQUENCE [LARGE SCALE GENOMIC DNA]</scope>
    <source>
        <strain evidence="3 4">DSM 29762</strain>
    </source>
</reference>
<dbReference type="InterPro" id="IPR004143">
    <property type="entry name" value="BPL_LPL_catalytic"/>
</dbReference>